<dbReference type="InterPro" id="IPR012747">
    <property type="entry name" value="MocE_2FeS"/>
</dbReference>
<evidence type="ECO:0000256" key="3">
    <source>
        <dbReference type="ARBA" id="ARBA00023004"/>
    </source>
</evidence>
<comment type="cofactor">
    <cofactor evidence="5">
        <name>[2Fe-2S] cluster</name>
        <dbReference type="ChEBI" id="CHEBI:190135"/>
    </cofactor>
</comment>
<comment type="similarity">
    <text evidence="6">Belongs to the bacterial ring-hydroxylating dioxygenase ferredoxin component family.</text>
</comment>
<dbReference type="InterPro" id="IPR017941">
    <property type="entry name" value="Rieske_2Fe-2S"/>
</dbReference>
<dbReference type="Proteomes" id="UP001205601">
    <property type="component" value="Unassembled WGS sequence"/>
</dbReference>
<sequence length="105" mass="11692">MTDWIDACGAEDVDAEDVIRFDHGGRTYAIYRSPEDDYFCTDGLCTHEQVHLADGLVMDHLIECPKHNGQFDYRTGEAMRAPVCVNLRTYPAKVEGGRVLIGVAS</sequence>
<evidence type="ECO:0000259" key="7">
    <source>
        <dbReference type="PROSITE" id="PS51296"/>
    </source>
</evidence>
<name>A0ABT2NPP7_9RHOB</name>
<evidence type="ECO:0000256" key="1">
    <source>
        <dbReference type="ARBA" id="ARBA00022714"/>
    </source>
</evidence>
<evidence type="ECO:0000313" key="9">
    <source>
        <dbReference type="Proteomes" id="UP001205601"/>
    </source>
</evidence>
<gene>
    <name evidence="8" type="ORF">N5I32_10395</name>
</gene>
<keyword evidence="2" id="KW-0479">Metal-binding</keyword>
<keyword evidence="4" id="KW-0411">Iron-sulfur</keyword>
<dbReference type="PANTHER" id="PTHR21496:SF0">
    <property type="entry name" value="RIESKE DOMAIN-CONTAINING PROTEIN"/>
    <property type="match status" value="1"/>
</dbReference>
<evidence type="ECO:0000313" key="8">
    <source>
        <dbReference type="EMBL" id="MCT8329924.1"/>
    </source>
</evidence>
<evidence type="ECO:0000256" key="5">
    <source>
        <dbReference type="ARBA" id="ARBA00034078"/>
    </source>
</evidence>
<dbReference type="PROSITE" id="PS51296">
    <property type="entry name" value="RIESKE"/>
    <property type="match status" value="1"/>
</dbReference>
<protein>
    <submittedName>
        <fullName evidence="8">MocE family 2Fe-2S type ferredoxin</fullName>
    </submittedName>
</protein>
<dbReference type="Pfam" id="PF00355">
    <property type="entry name" value="Rieske"/>
    <property type="match status" value="1"/>
</dbReference>
<keyword evidence="1" id="KW-0001">2Fe-2S</keyword>
<evidence type="ECO:0000256" key="6">
    <source>
        <dbReference type="ARBA" id="ARBA00038001"/>
    </source>
</evidence>
<feature type="domain" description="Rieske" evidence="7">
    <location>
        <begin position="5"/>
        <end position="101"/>
    </location>
</feature>
<evidence type="ECO:0000256" key="2">
    <source>
        <dbReference type="ARBA" id="ARBA00022723"/>
    </source>
</evidence>
<accession>A0ABT2NPP7</accession>
<comment type="caution">
    <text evidence="8">The sequence shown here is derived from an EMBL/GenBank/DDBJ whole genome shotgun (WGS) entry which is preliminary data.</text>
</comment>
<dbReference type="CDD" id="cd03528">
    <property type="entry name" value="Rieske_RO_ferredoxin"/>
    <property type="match status" value="1"/>
</dbReference>
<dbReference type="PANTHER" id="PTHR21496">
    <property type="entry name" value="FERREDOXIN-RELATED"/>
    <property type="match status" value="1"/>
</dbReference>
<organism evidence="8 9">
    <name type="scientific">Albidovulum sediminis</name>
    <dbReference type="NCBI Taxonomy" id="3066345"/>
    <lineage>
        <taxon>Bacteria</taxon>
        <taxon>Pseudomonadati</taxon>
        <taxon>Pseudomonadota</taxon>
        <taxon>Alphaproteobacteria</taxon>
        <taxon>Rhodobacterales</taxon>
        <taxon>Paracoccaceae</taxon>
        <taxon>Albidovulum</taxon>
    </lineage>
</organism>
<keyword evidence="3" id="KW-0408">Iron</keyword>
<dbReference type="EMBL" id="JAOCQF010000001">
    <property type="protein sequence ID" value="MCT8329924.1"/>
    <property type="molecule type" value="Genomic_DNA"/>
</dbReference>
<dbReference type="RefSeq" id="WP_261495501.1">
    <property type="nucleotide sequence ID" value="NZ_JAOCQF010000001.1"/>
</dbReference>
<evidence type="ECO:0000256" key="4">
    <source>
        <dbReference type="ARBA" id="ARBA00023014"/>
    </source>
</evidence>
<proteinExistence type="inferred from homology"/>
<reference evidence="9" key="1">
    <citation type="submission" date="2023-07" db="EMBL/GenBank/DDBJ databases">
        <title>Defluviimonas sediminis sp. nov., isolated from mangrove sediment.</title>
        <authorList>
            <person name="Liu L."/>
            <person name="Li J."/>
            <person name="Huang Y."/>
            <person name="Pan J."/>
            <person name="Li M."/>
        </authorList>
    </citation>
    <scope>NUCLEOTIDE SEQUENCE [LARGE SCALE GENOMIC DNA]</scope>
    <source>
        <strain evidence="9">FT324</strain>
    </source>
</reference>
<dbReference type="InterPro" id="IPR036922">
    <property type="entry name" value="Rieske_2Fe-2S_sf"/>
</dbReference>
<keyword evidence="9" id="KW-1185">Reference proteome</keyword>
<dbReference type="NCBIfam" id="TIGR02377">
    <property type="entry name" value="MocE_fam_FeS"/>
    <property type="match status" value="1"/>
</dbReference>
<dbReference type="SUPFAM" id="SSF50022">
    <property type="entry name" value="ISP domain"/>
    <property type="match status" value="1"/>
</dbReference>
<dbReference type="Gene3D" id="2.102.10.10">
    <property type="entry name" value="Rieske [2Fe-2S] iron-sulphur domain"/>
    <property type="match status" value="1"/>
</dbReference>